<dbReference type="Proteomes" id="UP001196413">
    <property type="component" value="Unassembled WGS sequence"/>
</dbReference>
<sequence>MQLRLPLLQLAQRKEAAQGKHHVAYPIRNKNVAPRQCNDVNYDEMSTITSSTFAINFITGLSVTDKMNLETFSTEQYYAS</sequence>
<reference evidence="1" key="1">
    <citation type="submission" date="2021-06" db="EMBL/GenBank/DDBJ databases">
        <title>Parelaphostrongylus tenuis whole genome reference sequence.</title>
        <authorList>
            <person name="Garwood T.J."/>
            <person name="Larsen P.A."/>
            <person name="Fountain-Jones N.M."/>
            <person name="Garbe J.R."/>
            <person name="Macchietto M.G."/>
            <person name="Kania S.A."/>
            <person name="Gerhold R.W."/>
            <person name="Richards J.E."/>
            <person name="Wolf T.M."/>
        </authorList>
    </citation>
    <scope>NUCLEOTIDE SEQUENCE</scope>
    <source>
        <strain evidence="1">MNPRO001-30</strain>
        <tissue evidence="1">Meninges</tissue>
    </source>
</reference>
<dbReference type="EMBL" id="JAHQIW010004561">
    <property type="protein sequence ID" value="KAJ1362907.1"/>
    <property type="molecule type" value="Genomic_DNA"/>
</dbReference>
<gene>
    <name evidence="1" type="ORF">KIN20_022627</name>
</gene>
<name>A0AAD5QVG1_PARTN</name>
<protein>
    <submittedName>
        <fullName evidence="1">Uncharacterized protein</fullName>
    </submittedName>
</protein>
<organism evidence="1 2">
    <name type="scientific">Parelaphostrongylus tenuis</name>
    <name type="common">Meningeal worm</name>
    <dbReference type="NCBI Taxonomy" id="148309"/>
    <lineage>
        <taxon>Eukaryota</taxon>
        <taxon>Metazoa</taxon>
        <taxon>Ecdysozoa</taxon>
        <taxon>Nematoda</taxon>
        <taxon>Chromadorea</taxon>
        <taxon>Rhabditida</taxon>
        <taxon>Rhabditina</taxon>
        <taxon>Rhabditomorpha</taxon>
        <taxon>Strongyloidea</taxon>
        <taxon>Metastrongylidae</taxon>
        <taxon>Parelaphostrongylus</taxon>
    </lineage>
</organism>
<comment type="caution">
    <text evidence="1">The sequence shown here is derived from an EMBL/GenBank/DDBJ whole genome shotgun (WGS) entry which is preliminary data.</text>
</comment>
<evidence type="ECO:0000313" key="2">
    <source>
        <dbReference type="Proteomes" id="UP001196413"/>
    </source>
</evidence>
<proteinExistence type="predicted"/>
<accession>A0AAD5QVG1</accession>
<evidence type="ECO:0000313" key="1">
    <source>
        <dbReference type="EMBL" id="KAJ1362907.1"/>
    </source>
</evidence>
<dbReference type="AlphaFoldDB" id="A0AAD5QVG1"/>
<keyword evidence="2" id="KW-1185">Reference proteome</keyword>